<dbReference type="InterPro" id="IPR003409">
    <property type="entry name" value="MORN"/>
</dbReference>
<accession>A0A815MEN3</accession>
<dbReference type="GO" id="GO:0106274">
    <property type="term" value="F:NAD+-protein-arginine ADP-ribosyltransferase activity"/>
    <property type="evidence" value="ECO:0007669"/>
    <property type="project" value="UniProtKB-EC"/>
</dbReference>
<dbReference type="Gene3D" id="3.90.176.10">
    <property type="entry name" value="Toxin ADP-ribosyltransferase, Chain A, domain 1"/>
    <property type="match status" value="1"/>
</dbReference>
<dbReference type="SUPFAM" id="SSF82185">
    <property type="entry name" value="Histone H3 K4-specific methyltransferase SET7/9 N-terminal domain"/>
    <property type="match status" value="1"/>
</dbReference>
<dbReference type="GO" id="GO:0016779">
    <property type="term" value="F:nucleotidyltransferase activity"/>
    <property type="evidence" value="ECO:0007669"/>
    <property type="project" value="UniProtKB-KW"/>
</dbReference>
<gene>
    <name evidence="8" type="ORF">IZO911_LOCUS40807</name>
</gene>
<evidence type="ECO:0000313" key="9">
    <source>
        <dbReference type="Proteomes" id="UP000663860"/>
    </source>
</evidence>
<dbReference type="PANTHER" id="PTHR43215:SF14">
    <property type="entry name" value="RADIAL SPOKE HEAD 1 HOMOLOG"/>
    <property type="match status" value="1"/>
</dbReference>
<dbReference type="PROSITE" id="PS51996">
    <property type="entry name" value="TR_MART"/>
    <property type="match status" value="1"/>
</dbReference>
<dbReference type="SUPFAM" id="SSF56399">
    <property type="entry name" value="ADP-ribosylation"/>
    <property type="match status" value="1"/>
</dbReference>
<evidence type="ECO:0000256" key="3">
    <source>
        <dbReference type="ARBA" id="ARBA00022679"/>
    </source>
</evidence>
<reference evidence="8" key="1">
    <citation type="submission" date="2021-02" db="EMBL/GenBank/DDBJ databases">
        <authorList>
            <person name="Nowell W R."/>
        </authorList>
    </citation>
    <scope>NUCLEOTIDE SEQUENCE</scope>
</reference>
<sequence>MLRFTNVDHKPTRLSPIYGYHTYPLLPLRQALEPILLSINQLDNFIRIAKTECYFPSEHGLTREESAAIYIYTMDWGEQSLYRVLNGLLRIKDRTVLVPWHGYLKLFDTALKKLPSHHINLWRGVNVDISKNFKKGEELTWWNITSSSSLVNVVKQFLGPSSTLFLIEAKNGKLISAYSNFPEENEVILGLGTRVRVVSDPLDSASLNVVHLMELLDENDDELSSPISNMNIAVSKNNQPETSMNLKSSTFKVHIYGDGSRYEGEWKNQKQHGKGTGYYVDGDKYTGDWIDNKRTDQGIFAWANGDRYEGQREDNKMNGKGTKYCANGNMYTGDWIDDMMTGQGIYTSPDGDRYEGQWKDNNMNGKGIWYYADGKPTIFLSLPNELLLHHIFIYLRSIDLLYAFGQLHHQRLNKLLCAHIHHIDFSTIDTSATTIHRWLSYLSSSENTILSLRINLNHLDYQLSSLFLELNRLDVQMTTVCQKVPEIVAFTRLKALSITSTSEKPERIEGLMSFIWQPNSCLENLSVSNCFILDRADLFPTSSCSLMVNSNLTSLSLDLGHICFAIVLMPFVPALEHFEVRLHDVYNGRSAFKPEFLQKRKWPTKVKSLRFIAYDQYMNTASFCAFVQRFSLSLEHLSFYMSTHERYLMSTHCNFEHYLLDYLPHLKQIDFCVSSGVMNVEIDRREKFDHWTKRQVISIFHYHPSIIVNENRTAPSDNFYLFINSIKMNLIDFNIKSRASHGTNKRPCDNDSPNDYIMDCTIIYDRSFTPYIFTVYQFGGREHQMEYIRHQPLLLGSYVIDIT</sequence>
<evidence type="ECO:0000256" key="6">
    <source>
        <dbReference type="ARBA" id="ARBA00047597"/>
    </source>
</evidence>
<organism evidence="8 9">
    <name type="scientific">Adineta steineri</name>
    <dbReference type="NCBI Taxonomy" id="433720"/>
    <lineage>
        <taxon>Eukaryota</taxon>
        <taxon>Metazoa</taxon>
        <taxon>Spiralia</taxon>
        <taxon>Gnathifera</taxon>
        <taxon>Rotifera</taxon>
        <taxon>Eurotatoria</taxon>
        <taxon>Bdelloidea</taxon>
        <taxon>Adinetida</taxon>
        <taxon>Adinetidae</taxon>
        <taxon>Adineta</taxon>
    </lineage>
</organism>
<evidence type="ECO:0000256" key="5">
    <source>
        <dbReference type="ARBA" id="ARBA00022737"/>
    </source>
</evidence>
<dbReference type="EMBL" id="CAJNOE010001437">
    <property type="protein sequence ID" value="CAF1423281.1"/>
    <property type="molecule type" value="Genomic_DNA"/>
</dbReference>
<protein>
    <recommendedName>
        <fullName evidence="7">NAD(P)(+)--arginine ADP-ribosyltransferase</fullName>
        <ecNumber evidence="7">2.4.2.31</ecNumber>
    </recommendedName>
    <alternativeName>
        <fullName evidence="7">Mono(ADP-ribosyl)transferase</fullName>
    </alternativeName>
</protein>
<name>A0A815MEN3_9BILA</name>
<comment type="catalytic activity">
    <reaction evidence="6 7">
        <text>L-arginyl-[protein] + NAD(+) = N(omega)-(ADP-D-ribosyl)-L-arginyl-[protein] + nicotinamide + H(+)</text>
        <dbReference type="Rhea" id="RHEA:19149"/>
        <dbReference type="Rhea" id="RHEA-COMP:10532"/>
        <dbReference type="Rhea" id="RHEA-COMP:15087"/>
        <dbReference type="ChEBI" id="CHEBI:15378"/>
        <dbReference type="ChEBI" id="CHEBI:17154"/>
        <dbReference type="ChEBI" id="CHEBI:29965"/>
        <dbReference type="ChEBI" id="CHEBI:57540"/>
        <dbReference type="ChEBI" id="CHEBI:142554"/>
        <dbReference type="EC" id="2.4.2.31"/>
    </reaction>
</comment>
<keyword evidence="2 7" id="KW-0328">Glycosyltransferase</keyword>
<evidence type="ECO:0000256" key="2">
    <source>
        <dbReference type="ARBA" id="ARBA00022676"/>
    </source>
</evidence>
<proteinExistence type="inferred from homology"/>
<dbReference type="InterPro" id="IPR000768">
    <property type="entry name" value="ART"/>
</dbReference>
<dbReference type="SMART" id="SM00698">
    <property type="entry name" value="MORN"/>
    <property type="match status" value="5"/>
</dbReference>
<evidence type="ECO:0000256" key="7">
    <source>
        <dbReference type="RuleBase" id="RU361228"/>
    </source>
</evidence>
<keyword evidence="7" id="KW-0521">NADP</keyword>
<dbReference type="AlphaFoldDB" id="A0A815MEN3"/>
<dbReference type="Gene3D" id="2.20.110.10">
    <property type="entry name" value="Histone H3 K4-specific methyltransferase SET7/9 N-terminal domain"/>
    <property type="match status" value="3"/>
</dbReference>
<keyword evidence="3 7" id="KW-0808">Transferase</keyword>
<keyword evidence="7" id="KW-0520">NAD</keyword>
<keyword evidence="5" id="KW-0677">Repeat</keyword>
<evidence type="ECO:0000256" key="4">
    <source>
        <dbReference type="ARBA" id="ARBA00022695"/>
    </source>
</evidence>
<keyword evidence="4" id="KW-0548">Nucleotidyltransferase</keyword>
<evidence type="ECO:0000256" key="1">
    <source>
        <dbReference type="ARBA" id="ARBA00009558"/>
    </source>
</evidence>
<dbReference type="EC" id="2.4.2.31" evidence="7"/>
<evidence type="ECO:0000313" key="8">
    <source>
        <dbReference type="EMBL" id="CAF1423281.1"/>
    </source>
</evidence>
<dbReference type="Pfam" id="PF01129">
    <property type="entry name" value="ART"/>
    <property type="match status" value="1"/>
</dbReference>
<comment type="caution">
    <text evidence="8">The sequence shown here is derived from an EMBL/GenBank/DDBJ whole genome shotgun (WGS) entry which is preliminary data.</text>
</comment>
<dbReference type="Pfam" id="PF02493">
    <property type="entry name" value="MORN"/>
    <property type="match status" value="5"/>
</dbReference>
<comment type="similarity">
    <text evidence="1 7">Belongs to the Arg-specific ADP-ribosyltransferase family.</text>
</comment>
<dbReference type="Proteomes" id="UP000663860">
    <property type="component" value="Unassembled WGS sequence"/>
</dbReference>
<dbReference type="PANTHER" id="PTHR43215">
    <property type="entry name" value="RADIAL SPOKE HEAD 1 HOMOLOG"/>
    <property type="match status" value="1"/>
</dbReference>